<dbReference type="SUPFAM" id="SSF47113">
    <property type="entry name" value="Histone-fold"/>
    <property type="match status" value="1"/>
</dbReference>
<dbReference type="KEGG" id="oga:100964616"/>
<evidence type="ECO:0008006" key="4">
    <source>
        <dbReference type="Google" id="ProtNLM"/>
    </source>
</evidence>
<evidence type="ECO:0000313" key="3">
    <source>
        <dbReference type="Proteomes" id="UP000005225"/>
    </source>
</evidence>
<dbReference type="EMBL" id="AAQR03156358">
    <property type="status" value="NOT_ANNOTATED_CDS"/>
    <property type="molecule type" value="Genomic_DNA"/>
</dbReference>
<reference evidence="2" key="3">
    <citation type="submission" date="2025-09" db="UniProtKB">
        <authorList>
            <consortium name="Ensembl"/>
        </authorList>
    </citation>
    <scope>IDENTIFICATION</scope>
</reference>
<gene>
    <name evidence="2" type="primary">HYPM</name>
</gene>
<proteinExistence type="predicted"/>
<dbReference type="Ensembl" id="ENSOGAT00000027621.1">
    <property type="protein sequence ID" value="ENSOGAP00000017339.1"/>
    <property type="gene ID" value="ENSOGAG00000026644.1"/>
</dbReference>
<dbReference type="Proteomes" id="UP000005225">
    <property type="component" value="Unassembled WGS sequence"/>
</dbReference>
<reference evidence="2" key="2">
    <citation type="submission" date="2025-08" db="UniProtKB">
        <authorList>
            <consortium name="Ensembl"/>
        </authorList>
    </citation>
    <scope>IDENTIFICATION</scope>
</reference>
<dbReference type="InterPro" id="IPR002119">
    <property type="entry name" value="Histone_H2A"/>
</dbReference>
<feature type="compositionally biased region" description="Polar residues" evidence="1">
    <location>
        <begin position="7"/>
        <end position="25"/>
    </location>
</feature>
<dbReference type="eggNOG" id="ENOG502RU2P">
    <property type="taxonomic scope" value="Eukaryota"/>
</dbReference>
<evidence type="ECO:0000313" key="2">
    <source>
        <dbReference type="Ensembl" id="ENSOGAP00000017339.1"/>
    </source>
</evidence>
<dbReference type="PRINTS" id="PR00620">
    <property type="entry name" value="HISTONEH2A"/>
</dbReference>
<dbReference type="OMA" id="NGRMRNT"/>
<dbReference type="InterPro" id="IPR009072">
    <property type="entry name" value="Histone-fold"/>
</dbReference>
<dbReference type="GeneTree" id="ENSGT00390000015623"/>
<name>H0XMJ8_OTOGA</name>
<organism evidence="2 3">
    <name type="scientific">Otolemur garnettii</name>
    <name type="common">Small-eared galago</name>
    <name type="synonym">Garnett's greater bushbaby</name>
    <dbReference type="NCBI Taxonomy" id="30611"/>
    <lineage>
        <taxon>Eukaryota</taxon>
        <taxon>Metazoa</taxon>
        <taxon>Chordata</taxon>
        <taxon>Craniata</taxon>
        <taxon>Vertebrata</taxon>
        <taxon>Euteleostomi</taxon>
        <taxon>Mammalia</taxon>
        <taxon>Eutheria</taxon>
        <taxon>Euarchontoglires</taxon>
        <taxon>Primates</taxon>
        <taxon>Strepsirrhini</taxon>
        <taxon>Lorisiformes</taxon>
        <taxon>Galagidae</taxon>
        <taxon>Otolemur</taxon>
    </lineage>
</organism>
<feature type="region of interest" description="Disordered" evidence="1">
    <location>
        <begin position="75"/>
        <end position="116"/>
    </location>
</feature>
<dbReference type="FunCoup" id="H0XMJ8">
    <property type="interactions" value="2"/>
</dbReference>
<accession>H0XMJ8</accession>
<dbReference type="HOGENOM" id="CLU_062828_5_0_1"/>
<dbReference type="OrthoDB" id="9664162at2759"/>
<protein>
    <recommendedName>
        <fullName evidence="4">Huntingtin-interacting protein M</fullName>
    </recommendedName>
</protein>
<dbReference type="CTD" id="105581145"/>
<dbReference type="GO" id="GO:0003677">
    <property type="term" value="F:DNA binding"/>
    <property type="evidence" value="ECO:0007669"/>
    <property type="project" value="InterPro"/>
</dbReference>
<dbReference type="AlphaFoldDB" id="H0XMJ8"/>
<dbReference type="GO" id="GO:0030527">
    <property type="term" value="F:structural constituent of chromatin"/>
    <property type="evidence" value="ECO:0007669"/>
    <property type="project" value="InterPro"/>
</dbReference>
<dbReference type="RefSeq" id="XP_003799961.2">
    <property type="nucleotide sequence ID" value="XM_003799913.2"/>
</dbReference>
<keyword evidence="3" id="KW-1185">Reference proteome</keyword>
<dbReference type="GO" id="GO:0046982">
    <property type="term" value="F:protein heterodimerization activity"/>
    <property type="evidence" value="ECO:0007669"/>
    <property type="project" value="InterPro"/>
</dbReference>
<dbReference type="InParanoid" id="H0XMJ8"/>
<evidence type="ECO:0000256" key="1">
    <source>
        <dbReference type="SAM" id="MobiDB-lite"/>
    </source>
</evidence>
<dbReference type="Gene3D" id="1.10.20.10">
    <property type="entry name" value="Histone, subunit A"/>
    <property type="match status" value="1"/>
</dbReference>
<dbReference type="GO" id="GO:0000786">
    <property type="term" value="C:nucleosome"/>
    <property type="evidence" value="ECO:0007669"/>
    <property type="project" value="InterPro"/>
</dbReference>
<dbReference type="GeneID" id="100964616"/>
<feature type="region of interest" description="Disordered" evidence="1">
    <location>
        <begin position="1"/>
        <end position="26"/>
    </location>
</feature>
<sequence length="116" mass="12971">MAEKTNQENSDGRTSQTQDASSRNELQIPVSCVDHLLQEEQYGQCVNYSTSDFLLAMLDYLTDYILEMVGTEASNNLMNNSEGGERSQSNNRESSRSSKDTPFSLFDEMPGARRTG</sequence>
<reference evidence="3" key="1">
    <citation type="submission" date="2011-03" db="EMBL/GenBank/DDBJ databases">
        <title>Version 3 of the genome sequence of Otolemur garnettii (Bushbaby).</title>
        <authorList>
            <consortium name="The Broad Institute Genome Sequencing Platform"/>
            <person name="Di Palma F."/>
            <person name="Johnson J."/>
            <person name="Lander E.S."/>
            <person name="Lindblad-Toh K."/>
            <person name="Jaffe D.B."/>
            <person name="Gnerre S."/>
            <person name="MacCallum I."/>
            <person name="Przybylski D."/>
            <person name="Ribeiro F.J."/>
            <person name="Burton J.N."/>
            <person name="Walker B.J."/>
            <person name="Sharpe T."/>
            <person name="Hall G."/>
        </authorList>
    </citation>
    <scope>NUCLEOTIDE SEQUENCE [LARGE SCALE GENOMIC DNA]</scope>
</reference>
<dbReference type="STRING" id="30611.ENSOGAP00000017339"/>